<evidence type="ECO:0000313" key="1">
    <source>
        <dbReference type="EMBL" id="KEC66920.1"/>
    </source>
</evidence>
<keyword evidence="2" id="KW-1185">Reference proteome</keyword>
<comment type="caution">
    <text evidence="1">The sequence shown here is derived from an EMBL/GenBank/DDBJ whole genome shotgun (WGS) entry which is preliminary data.</text>
</comment>
<reference evidence="1 2" key="1">
    <citation type="submission" date="2012-04" db="EMBL/GenBank/DDBJ databases">
        <title>The Genome Sequence of Bartonella quintana JK 68.</title>
        <authorList>
            <consortium name="The Broad Institute Genome Sequencing Platform"/>
            <consortium name="The Broad Institute Genome Sequencing Center for Infectious Disease"/>
            <person name="Feldgarden M."/>
            <person name="Kirby J."/>
            <person name="Kosoy M."/>
            <person name="Birtles R."/>
            <person name="Probert W.S."/>
            <person name="Chiaraviglio L."/>
            <person name="Walker B."/>
            <person name="Young S.K."/>
            <person name="Zeng Q."/>
            <person name="Gargeya S."/>
            <person name="Fitzgerald M."/>
            <person name="Haas B."/>
            <person name="Abouelleil A."/>
            <person name="Alvarado L."/>
            <person name="Arachchi H.M."/>
            <person name="Berlin A.M."/>
            <person name="Chapman S.B."/>
            <person name="Goldberg J."/>
            <person name="Griggs A."/>
            <person name="Gujja S."/>
            <person name="Hansen M."/>
            <person name="Howarth C."/>
            <person name="Imamovic A."/>
            <person name="Larimer J."/>
            <person name="McCowen C."/>
            <person name="Montmayeur A."/>
            <person name="Murphy C."/>
            <person name="Neiman D."/>
            <person name="Pearson M."/>
            <person name="Priest M."/>
            <person name="Roberts A."/>
            <person name="Saif S."/>
            <person name="Shea T."/>
            <person name="Sisk P."/>
            <person name="Sykes S."/>
            <person name="Wortman J."/>
            <person name="Nusbaum C."/>
            <person name="Birren B."/>
        </authorList>
    </citation>
    <scope>NUCLEOTIDE SEQUENCE [LARGE SCALE GENOMIC DNA]</scope>
    <source>
        <strain evidence="1 2">JK 68</strain>
    </source>
</reference>
<accession>A0ABR4SQY6</accession>
<evidence type="ECO:0000313" key="2">
    <source>
        <dbReference type="Proteomes" id="UP000027143"/>
    </source>
</evidence>
<sequence>MMLSMKALSGSTLSENFSDLTRKIFAAGCDIVFHCNGNLEKMFAIAQITPFLKDKALERADSACSRVLHSDRSDEIALREEFSNLLTFYLKRFVIFDLSVFVGMR</sequence>
<dbReference type="Proteomes" id="UP000027143">
    <property type="component" value="Unassembled WGS sequence"/>
</dbReference>
<proteinExistence type="predicted"/>
<name>A0ABR4SQY6_BARQI</name>
<organism evidence="1 2">
    <name type="scientific">Bartonella quintana JK 68</name>
    <dbReference type="NCBI Taxonomy" id="1134503"/>
    <lineage>
        <taxon>Bacteria</taxon>
        <taxon>Pseudomonadati</taxon>
        <taxon>Pseudomonadota</taxon>
        <taxon>Alphaproteobacteria</taxon>
        <taxon>Hyphomicrobiales</taxon>
        <taxon>Bartonellaceae</taxon>
        <taxon>Bartonella</taxon>
    </lineage>
</organism>
<gene>
    <name evidence="1" type="ORF">O7U_00194</name>
</gene>
<dbReference type="EMBL" id="AHPD01000002">
    <property type="protein sequence ID" value="KEC66920.1"/>
    <property type="molecule type" value="Genomic_DNA"/>
</dbReference>
<protein>
    <submittedName>
        <fullName evidence="1">Uncharacterized protein</fullName>
    </submittedName>
</protein>